<dbReference type="Proteomes" id="UP000055136">
    <property type="component" value="Chromosome"/>
</dbReference>
<feature type="transmembrane region" description="Helical" evidence="1">
    <location>
        <begin position="197"/>
        <end position="219"/>
    </location>
</feature>
<feature type="transmembrane region" description="Helical" evidence="1">
    <location>
        <begin position="92"/>
        <end position="111"/>
    </location>
</feature>
<evidence type="ECO:0008006" key="4">
    <source>
        <dbReference type="Google" id="ProtNLM"/>
    </source>
</evidence>
<dbReference type="EMBL" id="CP013099">
    <property type="protein sequence ID" value="ALP52529.1"/>
    <property type="molecule type" value="Genomic_DNA"/>
</dbReference>
<organism evidence="2 3">
    <name type="scientific">Candidatus Tenderia electrophaga</name>
    <dbReference type="NCBI Taxonomy" id="1748243"/>
    <lineage>
        <taxon>Bacteria</taxon>
        <taxon>Pseudomonadati</taxon>
        <taxon>Pseudomonadota</taxon>
        <taxon>Gammaproteobacteria</taxon>
        <taxon>Candidatus Tenderiales</taxon>
        <taxon>Candidatus Tenderiaceae</taxon>
        <taxon>Candidatus Tenderia</taxon>
    </lineage>
</organism>
<feature type="transmembrane region" description="Helical" evidence="1">
    <location>
        <begin position="42"/>
        <end position="61"/>
    </location>
</feature>
<dbReference type="AlphaFoldDB" id="A0A0S2TBM2"/>
<dbReference type="InterPro" id="IPR011672">
    <property type="entry name" value="DUF1614"/>
</dbReference>
<evidence type="ECO:0000256" key="1">
    <source>
        <dbReference type="SAM" id="Phobius"/>
    </source>
</evidence>
<feature type="transmembrane region" description="Helical" evidence="1">
    <location>
        <begin position="117"/>
        <end position="134"/>
    </location>
</feature>
<keyword evidence="1" id="KW-0472">Membrane</keyword>
<proteinExistence type="predicted"/>
<keyword evidence="1" id="KW-1133">Transmembrane helix</keyword>
<dbReference type="STRING" id="1748243.Tel_04855"/>
<evidence type="ECO:0000313" key="3">
    <source>
        <dbReference type="Proteomes" id="UP000055136"/>
    </source>
</evidence>
<dbReference type="KEGG" id="tee:Tel_04855"/>
<sequence length="220" mass="22908">MPFSPFVLLALLFLLGLLLMFIQLGVLTISFAKLGLSADSALLLLLVSLMGSVINLPMFTVSAEEPPAGSVPPRLFRLLKQHMPPFEGKTTVAINAGGGLVPVSFSLYLIYYNPLPLADLLLAIAIVSAVSYFASRPVPGVGIGMPFLLAPLLAALVALLLNPQQSAPLAYICGTLGVLIGADLLRIKDIRKMGTPIAAIGGAGTFDGIFITGIIAALLA</sequence>
<feature type="transmembrane region" description="Helical" evidence="1">
    <location>
        <begin position="141"/>
        <end position="161"/>
    </location>
</feature>
<reference evidence="2" key="1">
    <citation type="submission" date="2015-10" db="EMBL/GenBank/DDBJ databases">
        <title>Description of Candidatus Tenderia electrophaga gen. nov, sp. nov., an Uncultivated Electroautotroph from a Biocathode Enrichment.</title>
        <authorList>
            <person name="Eddie B.J."/>
            <person name="Malanoski A.P."/>
            <person name="Wang Z."/>
            <person name="Hall R.J."/>
            <person name="Oh S.D."/>
            <person name="Heiner C."/>
            <person name="Lin B."/>
            <person name="Strycharz-Glaven S.M."/>
        </authorList>
    </citation>
    <scope>NUCLEOTIDE SEQUENCE [LARGE SCALE GENOMIC DNA]</scope>
    <source>
        <strain evidence="2">NRL1</strain>
    </source>
</reference>
<accession>A0A0S2TBM2</accession>
<evidence type="ECO:0000313" key="2">
    <source>
        <dbReference type="EMBL" id="ALP52529.1"/>
    </source>
</evidence>
<protein>
    <recommendedName>
        <fullName evidence="4">DUF1614 domain-containing protein</fullName>
    </recommendedName>
</protein>
<keyword evidence="1" id="KW-0812">Transmembrane</keyword>
<dbReference type="Pfam" id="PF07758">
    <property type="entry name" value="DUF1614"/>
    <property type="match status" value="1"/>
</dbReference>
<keyword evidence="3" id="KW-1185">Reference proteome</keyword>
<gene>
    <name evidence="2" type="ORF">Tel_04855</name>
</gene>
<name>A0A0S2TBM2_9GAMM</name>
<feature type="transmembrane region" description="Helical" evidence="1">
    <location>
        <begin position="167"/>
        <end position="185"/>
    </location>
</feature>